<dbReference type="EMBL" id="JACCKA010000049">
    <property type="protein sequence ID" value="NZA26209.1"/>
    <property type="molecule type" value="Genomic_DNA"/>
</dbReference>
<dbReference type="InterPro" id="IPR019546">
    <property type="entry name" value="TAT_signal_bac_arc"/>
</dbReference>
<keyword evidence="1" id="KW-0732">Signal</keyword>
<proteinExistence type="predicted"/>
<dbReference type="InterPro" id="IPR008354">
    <property type="entry name" value="Glc-Fru_OxRdtase_bac"/>
</dbReference>
<dbReference type="Pfam" id="PF22725">
    <property type="entry name" value="GFO_IDH_MocA_C3"/>
    <property type="match status" value="1"/>
</dbReference>
<dbReference type="Gene3D" id="3.40.50.720">
    <property type="entry name" value="NAD(P)-binding Rossmann-like Domain"/>
    <property type="match status" value="1"/>
</dbReference>
<dbReference type="Gene3D" id="3.30.360.10">
    <property type="entry name" value="Dihydrodipicolinate Reductase, domain 2"/>
    <property type="match status" value="1"/>
</dbReference>
<feature type="domain" description="GFO/IDH/MocA-like oxidoreductase" evidence="4">
    <location>
        <begin position="178"/>
        <end position="294"/>
    </location>
</feature>
<dbReference type="PROSITE" id="PS51318">
    <property type="entry name" value="TAT"/>
    <property type="match status" value="1"/>
</dbReference>
<dbReference type="PANTHER" id="PTHR43818:SF11">
    <property type="entry name" value="BCDNA.GH03377"/>
    <property type="match status" value="1"/>
</dbReference>
<dbReference type="InterPro" id="IPR000683">
    <property type="entry name" value="Gfo/Idh/MocA-like_OxRdtase_N"/>
</dbReference>
<dbReference type="PANTHER" id="PTHR43818">
    <property type="entry name" value="BCDNA.GH03377"/>
    <property type="match status" value="1"/>
</dbReference>
<dbReference type="RefSeq" id="WP_180678001.1">
    <property type="nucleotide sequence ID" value="NZ_JACCKA010000049.1"/>
</dbReference>
<dbReference type="SUPFAM" id="SSF55347">
    <property type="entry name" value="Glyceraldehyde-3-phosphate dehydrogenase-like, C-terminal domain"/>
    <property type="match status" value="1"/>
</dbReference>
<evidence type="ECO:0000313" key="6">
    <source>
        <dbReference type="Proteomes" id="UP000578091"/>
    </source>
</evidence>
<protein>
    <submittedName>
        <fullName evidence="5">Gfo/Idh/MocA family oxidoreductase</fullName>
    </submittedName>
</protein>
<organism evidence="5 6">
    <name type="scientific">Luteimonas salinisoli</name>
    <dbReference type="NCBI Taxonomy" id="2752307"/>
    <lineage>
        <taxon>Bacteria</taxon>
        <taxon>Pseudomonadati</taxon>
        <taxon>Pseudomonadota</taxon>
        <taxon>Gammaproteobacteria</taxon>
        <taxon>Lysobacterales</taxon>
        <taxon>Lysobacteraceae</taxon>
        <taxon>Luteimonas</taxon>
    </lineage>
</organism>
<accession>A0A853JC46</accession>
<dbReference type="SUPFAM" id="SSF51735">
    <property type="entry name" value="NAD(P)-binding Rossmann-fold domains"/>
    <property type="match status" value="1"/>
</dbReference>
<sequence length="375" mass="41129">MHTNRGANGISRRGLLQALALGGAAAALPGAFAGPAPSRRLGVALVGLGGYSRDLLAPALQLTKHCRLAGIVTGSPHKIPEWQGRYDIPDANVYGYDDFHRIADNDDIDVVYVVTPNHLHMPQTLAAANAGKHVWCEKPMAMDAAEGEAMVKACRDNRVQLAIGYRMQHEPNTRRFMAMAQERPFGRIVKLRADAGWFGWRNGADDAWRLDPARGGGAMYDMGVYCVNAARYSTGLEPTAIRAWDETARRDVFREVDETMRFELEFPDGIVADCVTSFGRNLNTLQVDCERGWYALSPFQAYEGNVGRASDGTVFPAQLGERPRMQAEQMDQDALAILAGTPPRAPGEQGVRDMRVLDAAFASVRGENRRVAIEQ</sequence>
<reference evidence="5 6" key="1">
    <citation type="submission" date="2020-07" db="EMBL/GenBank/DDBJ databases">
        <title>Luteimonas sp. SJ-92.</title>
        <authorList>
            <person name="Huang X.-X."/>
            <person name="Xu L."/>
            <person name="Sun J.-Q."/>
        </authorList>
    </citation>
    <scope>NUCLEOTIDE SEQUENCE [LARGE SCALE GENOMIC DNA]</scope>
    <source>
        <strain evidence="5 6">SJ-92</strain>
    </source>
</reference>
<name>A0A853JC46_9GAMM</name>
<evidence type="ECO:0000256" key="2">
    <source>
        <dbReference type="ARBA" id="ARBA00023002"/>
    </source>
</evidence>
<dbReference type="Pfam" id="PF01408">
    <property type="entry name" value="GFO_IDH_MocA"/>
    <property type="match status" value="1"/>
</dbReference>
<evidence type="ECO:0000256" key="1">
    <source>
        <dbReference type="ARBA" id="ARBA00022729"/>
    </source>
</evidence>
<dbReference type="NCBIfam" id="TIGR01409">
    <property type="entry name" value="TAT_signal_seq"/>
    <property type="match status" value="1"/>
</dbReference>
<keyword evidence="6" id="KW-1185">Reference proteome</keyword>
<dbReference type="InterPro" id="IPR055170">
    <property type="entry name" value="GFO_IDH_MocA-like_dom"/>
</dbReference>
<evidence type="ECO:0000313" key="5">
    <source>
        <dbReference type="EMBL" id="NZA26209.1"/>
    </source>
</evidence>
<dbReference type="InterPro" id="IPR050463">
    <property type="entry name" value="Gfo/Idh/MocA_oxidrdct_glycsds"/>
</dbReference>
<dbReference type="Proteomes" id="UP000578091">
    <property type="component" value="Unassembled WGS sequence"/>
</dbReference>
<evidence type="ECO:0000259" key="3">
    <source>
        <dbReference type="Pfam" id="PF01408"/>
    </source>
</evidence>
<keyword evidence="2" id="KW-0560">Oxidoreductase</keyword>
<dbReference type="PRINTS" id="PR01775">
    <property type="entry name" value="GLFROXRDTASE"/>
</dbReference>
<dbReference type="GO" id="GO:0000166">
    <property type="term" value="F:nucleotide binding"/>
    <property type="evidence" value="ECO:0007669"/>
    <property type="project" value="InterPro"/>
</dbReference>
<evidence type="ECO:0000259" key="4">
    <source>
        <dbReference type="Pfam" id="PF22725"/>
    </source>
</evidence>
<dbReference type="InterPro" id="IPR036291">
    <property type="entry name" value="NAD(P)-bd_dom_sf"/>
</dbReference>
<feature type="domain" description="Gfo/Idh/MocA-like oxidoreductase N-terminal" evidence="3">
    <location>
        <begin position="42"/>
        <end position="165"/>
    </location>
</feature>
<gene>
    <name evidence="5" type="ORF">H0E84_07400</name>
</gene>
<dbReference type="AlphaFoldDB" id="A0A853JC46"/>
<dbReference type="GO" id="GO:0016491">
    <property type="term" value="F:oxidoreductase activity"/>
    <property type="evidence" value="ECO:0007669"/>
    <property type="project" value="UniProtKB-KW"/>
</dbReference>
<comment type="caution">
    <text evidence="5">The sequence shown here is derived from an EMBL/GenBank/DDBJ whole genome shotgun (WGS) entry which is preliminary data.</text>
</comment>
<dbReference type="InterPro" id="IPR006311">
    <property type="entry name" value="TAT_signal"/>
</dbReference>